<feature type="compositionally biased region" description="Polar residues" evidence="1">
    <location>
        <begin position="738"/>
        <end position="750"/>
    </location>
</feature>
<feature type="compositionally biased region" description="Low complexity" evidence="1">
    <location>
        <begin position="29"/>
        <end position="38"/>
    </location>
</feature>
<feature type="compositionally biased region" description="Basic and acidic residues" evidence="1">
    <location>
        <begin position="672"/>
        <end position="686"/>
    </location>
</feature>
<evidence type="ECO:0000313" key="4">
    <source>
        <dbReference type="Proteomes" id="UP000325672"/>
    </source>
</evidence>
<feature type="compositionally biased region" description="Polar residues" evidence="1">
    <location>
        <begin position="52"/>
        <end position="67"/>
    </location>
</feature>
<feature type="compositionally biased region" description="Low complexity" evidence="1">
    <location>
        <begin position="380"/>
        <end position="391"/>
    </location>
</feature>
<dbReference type="EMBL" id="ML743563">
    <property type="protein sequence ID" value="KAE8140055.1"/>
    <property type="molecule type" value="Genomic_DNA"/>
</dbReference>
<feature type="compositionally biased region" description="Polar residues" evidence="1">
    <location>
        <begin position="465"/>
        <end position="474"/>
    </location>
</feature>
<dbReference type="Pfam" id="PF08241">
    <property type="entry name" value="Methyltransf_11"/>
    <property type="match status" value="1"/>
</dbReference>
<dbReference type="InterPro" id="IPR013216">
    <property type="entry name" value="Methyltransf_11"/>
</dbReference>
<proteinExistence type="predicted"/>
<feature type="compositionally biased region" description="Low complexity" evidence="1">
    <location>
        <begin position="475"/>
        <end position="497"/>
    </location>
</feature>
<feature type="region of interest" description="Disordered" evidence="1">
    <location>
        <begin position="52"/>
        <end position="160"/>
    </location>
</feature>
<feature type="compositionally biased region" description="Polar residues" evidence="1">
    <location>
        <begin position="434"/>
        <end position="443"/>
    </location>
</feature>
<feature type="compositionally biased region" description="Polar residues" evidence="1">
    <location>
        <begin position="294"/>
        <end position="343"/>
    </location>
</feature>
<keyword evidence="4" id="KW-1185">Reference proteome</keyword>
<feature type="compositionally biased region" description="Low complexity" evidence="1">
    <location>
        <begin position="266"/>
        <end position="278"/>
    </location>
</feature>
<dbReference type="SUPFAM" id="SSF53335">
    <property type="entry name" value="S-adenosyl-L-methionine-dependent methyltransferases"/>
    <property type="match status" value="1"/>
</dbReference>
<protein>
    <recommendedName>
        <fullName evidence="2">Methyltransferase type 11 domain-containing protein</fullName>
    </recommendedName>
</protein>
<dbReference type="RefSeq" id="XP_031916118.1">
    <property type="nucleotide sequence ID" value="XM_032063221.1"/>
</dbReference>
<dbReference type="OrthoDB" id="5382952at2759"/>
<feature type="compositionally biased region" description="Polar residues" evidence="1">
    <location>
        <begin position="659"/>
        <end position="670"/>
    </location>
</feature>
<feature type="compositionally biased region" description="Basic and acidic residues" evidence="1">
    <location>
        <begin position="1"/>
        <end position="16"/>
    </location>
</feature>
<name>A0A5N6SZH2_ASPPS</name>
<dbReference type="InterPro" id="IPR029063">
    <property type="entry name" value="SAM-dependent_MTases_sf"/>
</dbReference>
<sequence>MASHKSESGRIPRLKDLASQSRNAPLPGINASARVSNSSISLSSALRMTRPTNIRSGANKGSSLSHTDSGHPVAPSKPSKIPSTHNARSLLPPRAATHPLSSVARSTSSVLNTERGPPLRVNTETPSNPLAVDYQQPVRGKPRNVLRRKAPTIGRHTGNNKSIIETTKPEKLNVMIPDTTSPDQVMDGSSPPPRYQTESIKETLSPYIPQDTTVGRTPEQHAHNGPKELASLRTTINTQNLPPPTPIFASASSPSTRYSGSPGMWSRTSTPTSLSSYSPGIVQPVKVVPRIRQPSPSQTRLPVSSRQVQQISQEHSVQPRANKSSGSVPEPSANSCKSGSQDSAVKGLTVDTSTVSDSLSPRKTVAKSCLPRKKQEKAVTESGSSSQETSQAIRSPESTKANGAQEIESNVTQIPARPSREGTHMLQVEPSPVVRSNLSPDTVTSHKRRPSVESSFSSERLPPGSIQSASTSVDSLPSRSPSQLPSRLSPELSRKPPGTSIGQTKARPTPQTPTSPSKSRRFGLFTKKSKPELEAQSSEGSRTARKGPSAGTGHEGYGKYAQRGRRTSVTSSGSRTRSTSTVRSASRSVSSKGSMSSRPEMELDDFLLDRLEPVFINGGGVDGATLARTQSEQSSSGLSTSSATSLSQKATTPKPYGYSTESLTSSTNTIGRLEKTGQETTPEKNVRAAPASFHQSKTRNTENLEKPISSSYVGSERPQPREIGSGQSRPGARDSPNPVKTNGATSQSNKSPRKGLGLKWNFFQKSRDTKNAESEAPLPPPHRVQATVSPAAAAAAVRRPIAHYALVDVDSDTLEDIIRNVEDSPPTEEEKIDTPVEIPAALNIKRPSESILLPSPPKLNGEFKASTKVYFNRDQVSPSAPNLAEPPEEQRQTRLASVGRIPRVVSRRDRQHKPAFQSFSRPFSMADSPSIAAPVATTLSDYSPPGLPAALEAQTGAYHGNPSSFAFDFTQPFGDPTGRSVLDFLAGPYSSDQFLTFYPRKDSTTTITSSSGSESLAAVTAVIPEPESALTEDEVWGEYDDLIDHVLSPETARARCPGDSEADEKFELAAMASRVLQAELNGLSDRQAFPTAAENPAVALTPASPTSSTGSFHLRRSKIAPTLHSSLVPSSQPSFSDIIACYHNDGSVESLHEENHHNLSTPSLSIEQQSSFLTSPSLNPSPSFETCRQRNTILFDIAERDREGPTAQTNIRSGSLMTSRWLSFGRVLFSPAHNHIKTGEEERILVVDGLGNDDWSFYCALTYPNAEVYNLNDAPTPTASKHPDAWQPPSNHHTIHHASLEDRLPFPKRYFTVTVLRFPAACSEYVQDNIISECKRVLRPGGYMEMSLLDLDMVNMGIRTRKAVRNLKERTYLTDPSISLKPSSDSIQRLLGRHGFDNLRRCMVRIPVAGVIVRSSASSSSTSSSNPSTLAVTATSSTALSHPSNSSIGAQAKAHSKSSSNDTDLSLGDLLSDPFPSPSNDESIRKIVARVGRWWYTRCYEIPVLANGDAGLSIWSDKKVLRECQKRGTGFRLLIAYAQKPSEKRRTASV</sequence>
<accession>A0A5N6SZH2</accession>
<gene>
    <name evidence="3" type="ORF">BDV38DRAFT_36039</name>
</gene>
<feature type="region of interest" description="Disordered" evidence="1">
    <location>
        <begin position="1434"/>
        <end position="1463"/>
    </location>
</feature>
<feature type="region of interest" description="Disordered" evidence="1">
    <location>
        <begin position="1"/>
        <end position="38"/>
    </location>
</feature>
<feature type="region of interest" description="Disordered" evidence="1">
    <location>
        <begin position="629"/>
        <end position="758"/>
    </location>
</feature>
<feature type="compositionally biased region" description="Polar residues" evidence="1">
    <location>
        <begin position="392"/>
        <end position="413"/>
    </location>
</feature>
<feature type="compositionally biased region" description="Low complexity" evidence="1">
    <location>
        <begin position="629"/>
        <end position="652"/>
    </location>
</feature>
<feature type="compositionally biased region" description="Low complexity" evidence="1">
    <location>
        <begin position="348"/>
        <end position="359"/>
    </location>
</feature>
<feature type="compositionally biased region" description="Polar residues" evidence="1">
    <location>
        <begin position="99"/>
        <end position="112"/>
    </location>
</feature>
<evidence type="ECO:0000313" key="3">
    <source>
        <dbReference type="EMBL" id="KAE8140055.1"/>
    </source>
</evidence>
<feature type="domain" description="Methyltransferase type 11" evidence="2">
    <location>
        <begin position="1259"/>
        <end position="1344"/>
    </location>
</feature>
<dbReference type="Proteomes" id="UP000325672">
    <property type="component" value="Unassembled WGS sequence"/>
</dbReference>
<feature type="region of interest" description="Disordered" evidence="1">
    <location>
        <begin position="244"/>
        <end position="601"/>
    </location>
</feature>
<reference evidence="3 4" key="1">
    <citation type="submission" date="2019-04" db="EMBL/GenBank/DDBJ databases">
        <title>Friends and foes A comparative genomics study of 23 Aspergillus species from section Flavi.</title>
        <authorList>
            <consortium name="DOE Joint Genome Institute"/>
            <person name="Kjaerbolling I."/>
            <person name="Vesth T."/>
            <person name="Frisvad J.C."/>
            <person name="Nybo J.L."/>
            <person name="Theobald S."/>
            <person name="Kildgaard S."/>
            <person name="Isbrandt T."/>
            <person name="Kuo A."/>
            <person name="Sato A."/>
            <person name="Lyhne E.K."/>
            <person name="Kogle M.E."/>
            <person name="Wiebenga A."/>
            <person name="Kun R.S."/>
            <person name="Lubbers R.J."/>
            <person name="Makela M.R."/>
            <person name="Barry K."/>
            <person name="Chovatia M."/>
            <person name="Clum A."/>
            <person name="Daum C."/>
            <person name="Haridas S."/>
            <person name="He G."/>
            <person name="LaButti K."/>
            <person name="Lipzen A."/>
            <person name="Mondo S."/>
            <person name="Riley R."/>
            <person name="Salamov A."/>
            <person name="Simmons B.A."/>
            <person name="Magnuson J.K."/>
            <person name="Henrissat B."/>
            <person name="Mortensen U.H."/>
            <person name="Larsen T.O."/>
            <person name="Devries R.P."/>
            <person name="Grigoriev I.V."/>
            <person name="Machida M."/>
            <person name="Baker S.E."/>
            <person name="Andersen M.R."/>
        </authorList>
    </citation>
    <scope>NUCLEOTIDE SEQUENCE [LARGE SCALE GENOMIC DNA]</scope>
    <source>
        <strain evidence="3 4">CBS 117625</strain>
    </source>
</reference>
<feature type="region of interest" description="Disordered" evidence="1">
    <location>
        <begin position="876"/>
        <end position="921"/>
    </location>
</feature>
<dbReference type="Gene3D" id="3.40.50.150">
    <property type="entry name" value="Vaccinia Virus protein VP39"/>
    <property type="match status" value="1"/>
</dbReference>
<feature type="compositionally biased region" description="Basic residues" evidence="1">
    <location>
        <begin position="140"/>
        <end position="150"/>
    </location>
</feature>
<dbReference type="CDD" id="cd02440">
    <property type="entry name" value="AdoMet_MTases"/>
    <property type="match status" value="1"/>
</dbReference>
<feature type="compositionally biased region" description="Low complexity" evidence="1">
    <location>
        <begin position="567"/>
        <end position="598"/>
    </location>
</feature>
<feature type="compositionally biased region" description="Polar residues" evidence="1">
    <location>
        <begin position="250"/>
        <end position="259"/>
    </location>
</feature>
<organism evidence="3 4">
    <name type="scientific">Aspergillus pseudotamarii</name>
    <dbReference type="NCBI Taxonomy" id="132259"/>
    <lineage>
        <taxon>Eukaryota</taxon>
        <taxon>Fungi</taxon>
        <taxon>Dikarya</taxon>
        <taxon>Ascomycota</taxon>
        <taxon>Pezizomycotina</taxon>
        <taxon>Eurotiomycetes</taxon>
        <taxon>Eurotiomycetidae</taxon>
        <taxon>Eurotiales</taxon>
        <taxon>Aspergillaceae</taxon>
        <taxon>Aspergillus</taxon>
        <taxon>Aspergillus subgen. Circumdati</taxon>
    </lineage>
</organism>
<evidence type="ECO:0000259" key="2">
    <source>
        <dbReference type="Pfam" id="PF08241"/>
    </source>
</evidence>
<dbReference type="GO" id="GO:0008757">
    <property type="term" value="F:S-adenosylmethionine-dependent methyltransferase activity"/>
    <property type="evidence" value="ECO:0007669"/>
    <property type="project" value="InterPro"/>
</dbReference>
<feature type="compositionally biased region" description="Low complexity" evidence="1">
    <location>
        <begin position="507"/>
        <end position="517"/>
    </location>
</feature>
<evidence type="ECO:0000256" key="1">
    <source>
        <dbReference type="SAM" id="MobiDB-lite"/>
    </source>
</evidence>
<dbReference type="GeneID" id="43647431"/>